<dbReference type="RefSeq" id="WP_150167320.1">
    <property type="nucleotide sequence ID" value="NZ_CP029193.1"/>
</dbReference>
<dbReference type="Gene3D" id="3.20.20.70">
    <property type="entry name" value="Aldolase class I"/>
    <property type="match status" value="1"/>
</dbReference>
<dbReference type="Proteomes" id="UP000323046">
    <property type="component" value="Chromosome"/>
</dbReference>
<keyword evidence="4" id="KW-0456">Lyase</keyword>
<protein>
    <submittedName>
        <fullName evidence="7">Aldolase</fullName>
    </submittedName>
</protein>
<feature type="compositionally biased region" description="Low complexity" evidence="6">
    <location>
        <begin position="1"/>
        <end position="11"/>
    </location>
</feature>
<comment type="pathway">
    <text evidence="1">Carbohydrate acid metabolism.</text>
</comment>
<dbReference type="GO" id="GO:0016829">
    <property type="term" value="F:lyase activity"/>
    <property type="evidence" value="ECO:0007669"/>
    <property type="project" value="UniProtKB-KW"/>
</dbReference>
<feature type="region of interest" description="Disordered" evidence="6">
    <location>
        <begin position="1"/>
        <end position="21"/>
    </location>
</feature>
<keyword evidence="5" id="KW-0119">Carbohydrate metabolism</keyword>
<dbReference type="SUPFAM" id="SSF51569">
    <property type="entry name" value="Aldolase"/>
    <property type="match status" value="1"/>
</dbReference>
<accession>A0A5P2B931</accession>
<dbReference type="PANTHER" id="PTHR30246:SF1">
    <property type="entry name" value="2-DEHYDRO-3-DEOXY-6-PHOSPHOGALACTONATE ALDOLASE-RELATED"/>
    <property type="match status" value="1"/>
</dbReference>
<dbReference type="InterPro" id="IPR000887">
    <property type="entry name" value="Aldlse_KDPG_KHG"/>
</dbReference>
<reference evidence="7 8" key="1">
    <citation type="submission" date="2018-05" db="EMBL/GenBank/DDBJ databases">
        <title>Streptomyces venezuelae.</title>
        <authorList>
            <person name="Kim W."/>
            <person name="Lee N."/>
            <person name="Cho B.-K."/>
        </authorList>
    </citation>
    <scope>NUCLEOTIDE SEQUENCE [LARGE SCALE GENOMIC DNA]</scope>
    <source>
        <strain evidence="7 8">ATCC 14583</strain>
    </source>
</reference>
<gene>
    <name evidence="7" type="ORF">DEJ47_11035</name>
</gene>
<comment type="similarity">
    <text evidence="2">Belongs to the KHG/KDPG aldolase family.</text>
</comment>
<evidence type="ECO:0000256" key="6">
    <source>
        <dbReference type="SAM" id="MobiDB-lite"/>
    </source>
</evidence>
<dbReference type="OrthoDB" id="9805177at2"/>
<dbReference type="AlphaFoldDB" id="A0A5P2B931"/>
<evidence type="ECO:0000256" key="4">
    <source>
        <dbReference type="ARBA" id="ARBA00023239"/>
    </source>
</evidence>
<evidence type="ECO:0000313" key="8">
    <source>
        <dbReference type="Proteomes" id="UP000323046"/>
    </source>
</evidence>
<proteinExistence type="inferred from homology"/>
<evidence type="ECO:0000256" key="1">
    <source>
        <dbReference type="ARBA" id="ARBA00004761"/>
    </source>
</evidence>
<sequence>MFDSAPSSPSSPSSPPSPSSPSFLAALRARRLVAIVRGSDPDASFRTVMTLVESGVPLVEVSLSGADAPGVLRRARAELGADAWLGAGTVLTADDAHRAADAGANLIVTPGLGAGVDEAVRLGLPVLGGVLTPTDVIAARTAAVTALKIFPASAMGGPTYLKALRAPFPDVPFVPVGGVDAVAAEAYLELGAVAVGVGSPLIGDAADGGDLDGLRGRAAEFVRVTEEAATR</sequence>
<name>A0A5P2B931_STRVZ</name>
<keyword evidence="8" id="KW-1185">Reference proteome</keyword>
<evidence type="ECO:0000256" key="3">
    <source>
        <dbReference type="ARBA" id="ARBA00011233"/>
    </source>
</evidence>
<organism evidence="7 8">
    <name type="scientific">Streptomyces venezuelae</name>
    <dbReference type="NCBI Taxonomy" id="54571"/>
    <lineage>
        <taxon>Bacteria</taxon>
        <taxon>Bacillati</taxon>
        <taxon>Actinomycetota</taxon>
        <taxon>Actinomycetes</taxon>
        <taxon>Kitasatosporales</taxon>
        <taxon>Streptomycetaceae</taxon>
        <taxon>Streptomyces</taxon>
    </lineage>
</organism>
<evidence type="ECO:0000256" key="2">
    <source>
        <dbReference type="ARBA" id="ARBA00006906"/>
    </source>
</evidence>
<dbReference type="CDD" id="cd00452">
    <property type="entry name" value="KDPG_aldolase"/>
    <property type="match status" value="1"/>
</dbReference>
<dbReference type="InterPro" id="IPR013785">
    <property type="entry name" value="Aldolase_TIM"/>
</dbReference>
<evidence type="ECO:0000256" key="5">
    <source>
        <dbReference type="ARBA" id="ARBA00023277"/>
    </source>
</evidence>
<evidence type="ECO:0000313" key="7">
    <source>
        <dbReference type="EMBL" id="QES26934.1"/>
    </source>
</evidence>
<dbReference type="EMBL" id="CP029193">
    <property type="protein sequence ID" value="QES26934.1"/>
    <property type="molecule type" value="Genomic_DNA"/>
</dbReference>
<comment type="subunit">
    <text evidence="3">Homotrimer.</text>
</comment>
<dbReference type="Pfam" id="PF01081">
    <property type="entry name" value="Aldolase"/>
    <property type="match status" value="1"/>
</dbReference>
<dbReference type="PANTHER" id="PTHR30246">
    <property type="entry name" value="2-KETO-3-DEOXY-6-PHOSPHOGLUCONATE ALDOLASE"/>
    <property type="match status" value="1"/>
</dbReference>